<dbReference type="PROSITE" id="PS00445">
    <property type="entry name" value="FGGY_KINASES_2"/>
    <property type="match status" value="1"/>
</dbReference>
<dbReference type="GO" id="GO:0005524">
    <property type="term" value="F:ATP binding"/>
    <property type="evidence" value="ECO:0007669"/>
    <property type="project" value="UniProtKB-UniRule"/>
</dbReference>
<dbReference type="InterPro" id="IPR005999">
    <property type="entry name" value="Glycerol_kin"/>
</dbReference>
<feature type="binding site" evidence="10">
    <location>
        <position position="316"/>
    </location>
    <ligand>
        <name>ATP</name>
        <dbReference type="ChEBI" id="CHEBI:30616"/>
    </ligand>
</feature>
<evidence type="ECO:0000256" key="11">
    <source>
        <dbReference type="RuleBase" id="RU003733"/>
    </source>
</evidence>
<dbReference type="InterPro" id="IPR018485">
    <property type="entry name" value="FGGY_C"/>
</dbReference>
<dbReference type="EC" id="2.7.1.30" evidence="10"/>
<comment type="catalytic activity">
    <reaction evidence="8 10">
        <text>glycerol + ATP = sn-glycerol 3-phosphate + ADP + H(+)</text>
        <dbReference type="Rhea" id="RHEA:21644"/>
        <dbReference type="ChEBI" id="CHEBI:15378"/>
        <dbReference type="ChEBI" id="CHEBI:17754"/>
        <dbReference type="ChEBI" id="CHEBI:30616"/>
        <dbReference type="ChEBI" id="CHEBI:57597"/>
        <dbReference type="ChEBI" id="CHEBI:456216"/>
        <dbReference type="EC" id="2.7.1.30"/>
    </reaction>
</comment>
<dbReference type="PIRSF" id="PIRSF000538">
    <property type="entry name" value="GlpK"/>
    <property type="match status" value="1"/>
</dbReference>
<dbReference type="InterPro" id="IPR000577">
    <property type="entry name" value="Carb_kinase_FGGY"/>
</dbReference>
<dbReference type="Proteomes" id="UP000468668">
    <property type="component" value="Unassembled WGS sequence"/>
</dbReference>
<evidence type="ECO:0000259" key="13">
    <source>
        <dbReference type="Pfam" id="PF02782"/>
    </source>
</evidence>
<dbReference type="GO" id="GO:0019563">
    <property type="term" value="P:glycerol catabolic process"/>
    <property type="evidence" value="ECO:0007669"/>
    <property type="project" value="UniProtKB-UniRule"/>
</dbReference>
<feature type="binding site" evidence="10">
    <location>
        <position position="267"/>
    </location>
    <ligand>
        <name>ATP</name>
        <dbReference type="ChEBI" id="CHEBI:30616"/>
    </ligand>
</feature>
<organism evidence="14 15">
    <name type="scientific">Ellagibacter isourolithinifaciens</name>
    <dbReference type="NCBI Taxonomy" id="2137581"/>
    <lineage>
        <taxon>Bacteria</taxon>
        <taxon>Bacillati</taxon>
        <taxon>Actinomycetota</taxon>
        <taxon>Coriobacteriia</taxon>
        <taxon>Eggerthellales</taxon>
        <taxon>Eggerthellaceae</taxon>
        <taxon>Ellagibacter</taxon>
    </lineage>
</organism>
<dbReference type="AlphaFoldDB" id="A0A6N6NL63"/>
<name>A0A6N6NL63_9ACTN</name>
<comment type="function">
    <text evidence="9 10">Key enzyme in the regulation of glycerol uptake and metabolism. Catalyzes the phosphorylation of glycerol to yield sn-glycerol 3-phosphate.</text>
</comment>
<dbReference type="FunFam" id="3.30.420.40:FF:000007">
    <property type="entry name" value="Glycerol kinase"/>
    <property type="match status" value="1"/>
</dbReference>
<feature type="binding site" evidence="10">
    <location>
        <position position="417"/>
    </location>
    <ligand>
        <name>ADP</name>
        <dbReference type="ChEBI" id="CHEBI:456216"/>
    </ligand>
</feature>
<feature type="binding site" evidence="10">
    <location>
        <position position="14"/>
    </location>
    <ligand>
        <name>ATP</name>
        <dbReference type="ChEBI" id="CHEBI:30616"/>
    </ligand>
</feature>
<dbReference type="GO" id="GO:0004370">
    <property type="term" value="F:glycerol kinase activity"/>
    <property type="evidence" value="ECO:0007669"/>
    <property type="project" value="UniProtKB-UniRule"/>
</dbReference>
<evidence type="ECO:0000256" key="9">
    <source>
        <dbReference type="ARBA" id="ARBA00054633"/>
    </source>
</evidence>
<feature type="binding site" evidence="10">
    <location>
        <position position="13"/>
    </location>
    <ligand>
        <name>ADP</name>
        <dbReference type="ChEBI" id="CHEBI:456216"/>
    </ligand>
</feature>
<comment type="activity regulation">
    <text evidence="10">Inhibited by fructose 1,6-bisphosphate (FBP).</text>
</comment>
<accession>A0A6N6NL63</accession>
<feature type="binding site" evidence="10">
    <location>
        <position position="84"/>
    </location>
    <ligand>
        <name>glycerol</name>
        <dbReference type="ChEBI" id="CHEBI:17754"/>
    </ligand>
</feature>
<feature type="domain" description="Carbohydrate kinase FGGY C-terminal" evidence="13">
    <location>
        <begin position="262"/>
        <end position="451"/>
    </location>
</feature>
<feature type="binding site" evidence="10">
    <location>
        <position position="312"/>
    </location>
    <ligand>
        <name>ADP</name>
        <dbReference type="ChEBI" id="CHEBI:456216"/>
    </ligand>
</feature>
<feature type="binding site" evidence="10">
    <location>
        <position position="413"/>
    </location>
    <ligand>
        <name>ATP</name>
        <dbReference type="ChEBI" id="CHEBI:30616"/>
    </ligand>
</feature>
<dbReference type="PANTHER" id="PTHR10196">
    <property type="entry name" value="SUGAR KINASE"/>
    <property type="match status" value="1"/>
</dbReference>
<dbReference type="NCBIfam" id="NF000756">
    <property type="entry name" value="PRK00047.1"/>
    <property type="match status" value="1"/>
</dbReference>
<feature type="binding site" evidence="10">
    <location>
        <position position="13"/>
    </location>
    <ligand>
        <name>ATP</name>
        <dbReference type="ChEBI" id="CHEBI:30616"/>
    </ligand>
</feature>
<dbReference type="FunFam" id="3.30.420.40:FF:000008">
    <property type="entry name" value="Glycerol kinase"/>
    <property type="match status" value="1"/>
</dbReference>
<feature type="binding site" evidence="10">
    <location>
        <position position="312"/>
    </location>
    <ligand>
        <name>ATP</name>
        <dbReference type="ChEBI" id="CHEBI:30616"/>
    </ligand>
</feature>
<evidence type="ECO:0000256" key="10">
    <source>
        <dbReference type="HAMAP-Rule" id="MF_00186"/>
    </source>
</evidence>
<dbReference type="GO" id="GO:0006072">
    <property type="term" value="P:glycerol-3-phosphate metabolic process"/>
    <property type="evidence" value="ECO:0007669"/>
    <property type="project" value="InterPro"/>
</dbReference>
<evidence type="ECO:0000256" key="3">
    <source>
        <dbReference type="ARBA" id="ARBA00022679"/>
    </source>
</evidence>
<feature type="binding site" evidence="10">
    <location>
        <position position="13"/>
    </location>
    <ligand>
        <name>sn-glycerol 3-phosphate</name>
        <dbReference type="ChEBI" id="CHEBI:57597"/>
    </ligand>
</feature>
<keyword evidence="3 10" id="KW-0808">Transferase</keyword>
<feature type="binding site" evidence="10">
    <location>
        <position position="413"/>
    </location>
    <ligand>
        <name>ADP</name>
        <dbReference type="ChEBI" id="CHEBI:456216"/>
    </ligand>
</feature>
<feature type="binding site" evidence="10">
    <location>
        <position position="136"/>
    </location>
    <ligand>
        <name>sn-glycerol 3-phosphate</name>
        <dbReference type="ChEBI" id="CHEBI:57597"/>
    </ligand>
</feature>
<dbReference type="CDD" id="cd07786">
    <property type="entry name" value="FGGY_EcGK_like"/>
    <property type="match status" value="1"/>
</dbReference>
<dbReference type="InterPro" id="IPR018483">
    <property type="entry name" value="Carb_kinase_FGGY_CS"/>
</dbReference>
<keyword evidence="6 10" id="KW-0319">Glycerol metabolism</keyword>
<comment type="pathway">
    <text evidence="1 10">Polyol metabolism; glycerol degradation via glycerol kinase pathway; sn-glycerol 3-phosphate from glycerol: step 1/1.</text>
</comment>
<feature type="binding site" evidence="10">
    <location>
        <position position="83"/>
    </location>
    <ligand>
        <name>sn-glycerol 3-phosphate</name>
        <dbReference type="ChEBI" id="CHEBI:57597"/>
    </ligand>
</feature>
<comment type="similarity">
    <text evidence="2 10 11">Belongs to the FGGY kinase family.</text>
</comment>
<proteinExistence type="inferred from homology"/>
<dbReference type="UniPathway" id="UPA00618">
    <property type="reaction ID" value="UER00672"/>
</dbReference>
<gene>
    <name evidence="10 14" type="primary">glpK</name>
    <name evidence="14" type="ORF">F8C90_06900</name>
</gene>
<dbReference type="InterPro" id="IPR043129">
    <property type="entry name" value="ATPase_NBD"/>
</dbReference>
<feature type="domain" description="Carbohydrate kinase FGGY N-terminal" evidence="12">
    <location>
        <begin position="5"/>
        <end position="252"/>
    </location>
</feature>
<dbReference type="InterPro" id="IPR018484">
    <property type="entry name" value="FGGY_N"/>
</dbReference>
<feature type="binding site" evidence="10">
    <location>
        <position position="267"/>
    </location>
    <ligand>
        <name>ADP</name>
        <dbReference type="ChEBI" id="CHEBI:456216"/>
    </ligand>
</feature>
<feature type="binding site" evidence="10">
    <location>
        <position position="136"/>
    </location>
    <ligand>
        <name>glycerol</name>
        <dbReference type="ChEBI" id="CHEBI:17754"/>
    </ligand>
</feature>
<sequence length="504" mass="54905">MSKTYVVALDQGTTSSRAMLIDREGRVADVVQNPFPQIFPKPGWVEHDPRDILSSQLGALTELLVSNDLGPRDIDSIGITNQRETTVVWNRETGQPVANAIVWQCRRTAPLVEELCGVPEIAAEVTRRTGLVPDAYFSASKIRWILDNVPGAREDALQGKLAFGTVDSWLLWALTQGEVHATDVTNASRTMLFNIHDMKWDPWLLDLFDIPASMLPEVRPSSGDFGVTRNPAVFPGVPIRGIAGDQQAALFGQCCFSPGQAKNTYGTGCFLLMNTGHEACESKNGLVTTVAASAPDAKGPEYALEGSVFMAGALLQWLRDEMGLIDDVADTCEIARSVDSTEGVYIVPAFTGLGAPYWDAEARGTVVGLTRGSTRAHFVRAALESLAYQVHDLVVAMEADSGVKLSELNVDGGASKNDFLMQFQCDMLRTSLHRPQNAETTAAGAAYLAGLSTGFWESTDQLRGLRATDDIYEPQMDHTRHAELLEGWRRAVGHTKTKQDKFTT</sequence>
<evidence type="ECO:0000256" key="4">
    <source>
        <dbReference type="ARBA" id="ARBA00022741"/>
    </source>
</evidence>
<reference evidence="14 15" key="1">
    <citation type="submission" date="2019-09" db="EMBL/GenBank/DDBJ databases">
        <title>Whole genome shotgun sequencing (WGS) of Ellagibacter isourolithinifaciens DSM 104140(T) and Adlercreutzia muris DSM 29508(T).</title>
        <authorList>
            <person name="Stoll D.A."/>
            <person name="Danylec N."/>
            <person name="Huch M."/>
        </authorList>
    </citation>
    <scope>NUCLEOTIDE SEQUENCE [LARGE SCALE GENOMIC DNA]</scope>
    <source>
        <strain evidence="14 15">DSM 104140</strain>
    </source>
</reference>
<dbReference type="OrthoDB" id="9805576at2"/>
<dbReference type="PANTHER" id="PTHR10196:SF69">
    <property type="entry name" value="GLYCEROL KINASE"/>
    <property type="match status" value="1"/>
</dbReference>
<evidence type="ECO:0000313" key="15">
    <source>
        <dbReference type="Proteomes" id="UP000468668"/>
    </source>
</evidence>
<evidence type="ECO:0000259" key="12">
    <source>
        <dbReference type="Pfam" id="PF00370"/>
    </source>
</evidence>
<feature type="binding site" evidence="10">
    <location>
        <position position="246"/>
    </location>
    <ligand>
        <name>glycerol</name>
        <dbReference type="ChEBI" id="CHEBI:17754"/>
    </ligand>
</feature>
<dbReference type="GeneID" id="98658134"/>
<dbReference type="Gene3D" id="3.30.420.40">
    <property type="match status" value="2"/>
</dbReference>
<feature type="binding site" evidence="10">
    <location>
        <position position="17"/>
    </location>
    <ligand>
        <name>ADP</name>
        <dbReference type="ChEBI" id="CHEBI:456216"/>
    </ligand>
</feature>
<feature type="binding site" evidence="10">
    <location>
        <position position="83"/>
    </location>
    <ligand>
        <name>glycerol</name>
        <dbReference type="ChEBI" id="CHEBI:17754"/>
    </ligand>
</feature>
<evidence type="ECO:0000256" key="5">
    <source>
        <dbReference type="ARBA" id="ARBA00022777"/>
    </source>
</evidence>
<dbReference type="RefSeq" id="WP_158049791.1">
    <property type="nucleotide sequence ID" value="NZ_WAJR01000015.1"/>
</dbReference>
<dbReference type="PROSITE" id="PS00933">
    <property type="entry name" value="FGGY_KINASES_1"/>
    <property type="match status" value="1"/>
</dbReference>
<keyword evidence="5 10" id="KW-0418">Kinase</keyword>
<protein>
    <recommendedName>
        <fullName evidence="10">Glycerol kinase</fullName>
        <ecNumber evidence="10">2.7.1.30</ecNumber>
    </recommendedName>
    <alternativeName>
        <fullName evidence="10">ATP:glycerol 3-phosphotransferase</fullName>
    </alternativeName>
    <alternativeName>
        <fullName evidence="10">Glycerokinase</fullName>
        <shortName evidence="10">GK</shortName>
    </alternativeName>
</protein>
<dbReference type="Pfam" id="PF00370">
    <property type="entry name" value="FGGY_N"/>
    <property type="match status" value="1"/>
</dbReference>
<dbReference type="SUPFAM" id="SSF53067">
    <property type="entry name" value="Actin-like ATPase domain"/>
    <property type="match status" value="2"/>
</dbReference>
<keyword evidence="4 10" id="KW-0547">Nucleotide-binding</keyword>
<feature type="binding site" evidence="10">
    <location>
        <position position="84"/>
    </location>
    <ligand>
        <name>sn-glycerol 3-phosphate</name>
        <dbReference type="ChEBI" id="CHEBI:57597"/>
    </ligand>
</feature>
<evidence type="ECO:0000256" key="2">
    <source>
        <dbReference type="ARBA" id="ARBA00009156"/>
    </source>
</evidence>
<evidence type="ECO:0000256" key="7">
    <source>
        <dbReference type="ARBA" id="ARBA00022840"/>
    </source>
</evidence>
<comment type="caution">
    <text evidence="14">The sequence shown here is derived from an EMBL/GenBank/DDBJ whole genome shotgun (WGS) entry which is preliminary data.</text>
</comment>
<evidence type="ECO:0000256" key="6">
    <source>
        <dbReference type="ARBA" id="ARBA00022798"/>
    </source>
</evidence>
<dbReference type="EMBL" id="WAJR01000015">
    <property type="protein sequence ID" value="KAB1640275.1"/>
    <property type="molecule type" value="Genomic_DNA"/>
</dbReference>
<dbReference type="NCBIfam" id="TIGR01311">
    <property type="entry name" value="glycerol_kin"/>
    <property type="match status" value="1"/>
</dbReference>
<dbReference type="HAMAP" id="MF_00186">
    <property type="entry name" value="Glycerol_kin"/>
    <property type="match status" value="1"/>
</dbReference>
<feature type="binding site" evidence="10">
    <location>
        <position position="15"/>
    </location>
    <ligand>
        <name>ATP</name>
        <dbReference type="ChEBI" id="CHEBI:30616"/>
    </ligand>
</feature>
<keyword evidence="7 10" id="KW-0067">ATP-binding</keyword>
<feature type="binding site" evidence="10">
    <location>
        <position position="245"/>
    </location>
    <ligand>
        <name>sn-glycerol 3-phosphate</name>
        <dbReference type="ChEBI" id="CHEBI:57597"/>
    </ligand>
</feature>
<keyword evidence="15" id="KW-1185">Reference proteome</keyword>
<evidence type="ECO:0000256" key="8">
    <source>
        <dbReference type="ARBA" id="ARBA00052101"/>
    </source>
</evidence>
<feature type="binding site" evidence="10">
    <location>
        <position position="245"/>
    </location>
    <ligand>
        <name>glycerol</name>
        <dbReference type="ChEBI" id="CHEBI:17754"/>
    </ligand>
</feature>
<dbReference type="Pfam" id="PF02782">
    <property type="entry name" value="FGGY_C"/>
    <property type="match status" value="1"/>
</dbReference>
<evidence type="ECO:0000313" key="14">
    <source>
        <dbReference type="EMBL" id="KAB1640275.1"/>
    </source>
</evidence>
<dbReference type="GO" id="GO:0005829">
    <property type="term" value="C:cytosol"/>
    <property type="evidence" value="ECO:0007669"/>
    <property type="project" value="UniProtKB-ARBA"/>
</dbReference>
<evidence type="ECO:0000256" key="1">
    <source>
        <dbReference type="ARBA" id="ARBA00005190"/>
    </source>
</evidence>